<name>A0A9P0AMD3_BEMTA</name>
<feature type="transmembrane region" description="Helical" evidence="2">
    <location>
        <begin position="40"/>
        <end position="59"/>
    </location>
</feature>
<dbReference type="AlphaFoldDB" id="A0A9P0AMD3"/>
<reference evidence="3" key="1">
    <citation type="submission" date="2021-12" db="EMBL/GenBank/DDBJ databases">
        <authorList>
            <person name="King R."/>
        </authorList>
    </citation>
    <scope>NUCLEOTIDE SEQUENCE</scope>
</reference>
<proteinExistence type="predicted"/>
<keyword evidence="4" id="KW-1185">Reference proteome</keyword>
<organism evidence="3 4">
    <name type="scientific">Bemisia tabaci</name>
    <name type="common">Sweetpotato whitefly</name>
    <name type="synonym">Aleurodes tabaci</name>
    <dbReference type="NCBI Taxonomy" id="7038"/>
    <lineage>
        <taxon>Eukaryota</taxon>
        <taxon>Metazoa</taxon>
        <taxon>Ecdysozoa</taxon>
        <taxon>Arthropoda</taxon>
        <taxon>Hexapoda</taxon>
        <taxon>Insecta</taxon>
        <taxon>Pterygota</taxon>
        <taxon>Neoptera</taxon>
        <taxon>Paraneoptera</taxon>
        <taxon>Hemiptera</taxon>
        <taxon>Sternorrhyncha</taxon>
        <taxon>Aleyrodoidea</taxon>
        <taxon>Aleyrodidae</taxon>
        <taxon>Aleyrodinae</taxon>
        <taxon>Bemisia</taxon>
    </lineage>
</organism>
<protein>
    <submittedName>
        <fullName evidence="3">Uncharacterized protein</fullName>
    </submittedName>
</protein>
<keyword evidence="2" id="KW-0472">Membrane</keyword>
<evidence type="ECO:0000313" key="4">
    <source>
        <dbReference type="Proteomes" id="UP001152759"/>
    </source>
</evidence>
<feature type="transmembrane region" description="Helical" evidence="2">
    <location>
        <begin position="12"/>
        <end position="28"/>
    </location>
</feature>
<keyword evidence="2" id="KW-0812">Transmembrane</keyword>
<gene>
    <name evidence="3" type="ORF">BEMITA_LOCUS14040</name>
</gene>
<accession>A0A9P0AMD3</accession>
<evidence type="ECO:0000313" key="3">
    <source>
        <dbReference type="EMBL" id="CAH0395915.1"/>
    </source>
</evidence>
<feature type="region of interest" description="Disordered" evidence="1">
    <location>
        <begin position="81"/>
        <end position="100"/>
    </location>
</feature>
<sequence>MDVTIPRLKISHILWICLIGALVIRALYQRWKYRRIYSLMASLPGPVALPFVGASYVFWGITKSSKNSTIPSPHISESANINYADDEPPTHPPARTESTCEIRRNIITSEKNKIHHRKHHSPSKNA</sequence>
<dbReference type="EMBL" id="OU963870">
    <property type="protein sequence ID" value="CAH0395915.1"/>
    <property type="molecule type" value="Genomic_DNA"/>
</dbReference>
<dbReference type="Proteomes" id="UP001152759">
    <property type="component" value="Chromosome 9"/>
</dbReference>
<keyword evidence="2" id="KW-1133">Transmembrane helix</keyword>
<evidence type="ECO:0000256" key="1">
    <source>
        <dbReference type="SAM" id="MobiDB-lite"/>
    </source>
</evidence>
<evidence type="ECO:0000256" key="2">
    <source>
        <dbReference type="SAM" id="Phobius"/>
    </source>
</evidence>